<feature type="signal peptide" evidence="1">
    <location>
        <begin position="1"/>
        <end position="37"/>
    </location>
</feature>
<dbReference type="AlphaFoldDB" id="A0AAD0RUK4"/>
<reference evidence="2 3" key="1">
    <citation type="submission" date="2018-08" db="EMBL/GenBank/DDBJ databases">
        <title>Complete genome sequence of JP2-74.</title>
        <authorList>
            <person name="Wu L."/>
        </authorList>
    </citation>
    <scope>NUCLEOTIDE SEQUENCE [LARGE SCALE GENOMIC DNA]</scope>
    <source>
        <strain evidence="2 3">JP2-74</strain>
    </source>
</reference>
<gene>
    <name evidence="2" type="ORF">D1345_19415</name>
</gene>
<evidence type="ECO:0000313" key="2">
    <source>
        <dbReference type="EMBL" id="AXT48198.1"/>
    </source>
</evidence>
<feature type="chain" id="PRO_5042090466" description="Solute-binding protein family 3/N-terminal domain-containing protein" evidence="1">
    <location>
        <begin position="38"/>
        <end position="255"/>
    </location>
</feature>
<dbReference type="Proteomes" id="UP000259465">
    <property type="component" value="Chromosome"/>
</dbReference>
<keyword evidence="1" id="KW-0732">Signal</keyword>
<dbReference type="PANTHER" id="PTHR35936:SF6">
    <property type="entry name" value="AMINO ACID ABC TRANSPORTER SUBSTRATE-BINDING PAAT FAMILY PROTEIN"/>
    <property type="match status" value="1"/>
</dbReference>
<accession>A0AAD0RUK4</accession>
<protein>
    <recommendedName>
        <fullName evidence="4">Solute-binding protein family 3/N-terminal domain-containing protein</fullName>
    </recommendedName>
</protein>
<sequence length="255" mass="27486">MHASKFSKPFAMRWKPGLLERGVSLIALLLAAQAAPAAAPSLRAGVANDSFGPLYSAQDGALATQYRAALELIGRHSGVRFELEYYPSSRLQQLFEVGKVDVEVGVNPAWRALSPVAGFYTRPIDVQTLRLCFAAGKRRKGATPASLNGLSLGVLQGRTYPVLEPGFASGQLKRMEAASESDLLSGLRQGSMQAIVLSQRQLDALLNRAPEAQPCAAGDAVGSVPVMLRLHPQYRQLLPQLDKAIQQLQDNGKLR</sequence>
<organism evidence="2 3">
    <name type="scientific">Chromobacterium rhizoryzae</name>
    <dbReference type="NCBI Taxonomy" id="1778675"/>
    <lineage>
        <taxon>Bacteria</taxon>
        <taxon>Pseudomonadati</taxon>
        <taxon>Pseudomonadota</taxon>
        <taxon>Betaproteobacteria</taxon>
        <taxon>Neisseriales</taxon>
        <taxon>Chromobacteriaceae</taxon>
        <taxon>Chromobacterium</taxon>
    </lineage>
</organism>
<evidence type="ECO:0000256" key="1">
    <source>
        <dbReference type="SAM" id="SignalP"/>
    </source>
</evidence>
<dbReference type="EMBL" id="CP031968">
    <property type="protein sequence ID" value="AXT48198.1"/>
    <property type="molecule type" value="Genomic_DNA"/>
</dbReference>
<name>A0AAD0RUK4_9NEIS</name>
<keyword evidence="3" id="KW-1185">Reference proteome</keyword>
<evidence type="ECO:0000313" key="3">
    <source>
        <dbReference type="Proteomes" id="UP000259465"/>
    </source>
</evidence>
<dbReference type="PANTHER" id="PTHR35936">
    <property type="entry name" value="MEMBRANE-BOUND LYTIC MUREIN TRANSGLYCOSYLASE F"/>
    <property type="match status" value="1"/>
</dbReference>
<evidence type="ECO:0008006" key="4">
    <source>
        <dbReference type="Google" id="ProtNLM"/>
    </source>
</evidence>
<dbReference type="SUPFAM" id="SSF53850">
    <property type="entry name" value="Periplasmic binding protein-like II"/>
    <property type="match status" value="1"/>
</dbReference>
<proteinExistence type="predicted"/>
<dbReference type="KEGG" id="crz:D1345_19415"/>
<dbReference type="Gene3D" id="3.40.190.10">
    <property type="entry name" value="Periplasmic binding protein-like II"/>
    <property type="match status" value="2"/>
</dbReference>